<accession>A0ABN9QWA4</accession>
<reference evidence="2" key="1">
    <citation type="submission" date="2023-10" db="EMBL/GenBank/DDBJ databases">
        <authorList>
            <person name="Chen Y."/>
            <person name="Shah S."/>
            <person name="Dougan E. K."/>
            <person name="Thang M."/>
            <person name="Chan C."/>
        </authorList>
    </citation>
    <scope>NUCLEOTIDE SEQUENCE [LARGE SCALE GENOMIC DNA]</scope>
</reference>
<feature type="compositionally biased region" description="Low complexity" evidence="1">
    <location>
        <begin position="66"/>
        <end position="82"/>
    </location>
</feature>
<comment type="caution">
    <text evidence="2">The sequence shown here is derived from an EMBL/GenBank/DDBJ whole genome shotgun (WGS) entry which is preliminary data.</text>
</comment>
<evidence type="ECO:0000313" key="3">
    <source>
        <dbReference type="Proteomes" id="UP001189429"/>
    </source>
</evidence>
<organism evidence="2 3">
    <name type="scientific">Prorocentrum cordatum</name>
    <dbReference type="NCBI Taxonomy" id="2364126"/>
    <lineage>
        <taxon>Eukaryota</taxon>
        <taxon>Sar</taxon>
        <taxon>Alveolata</taxon>
        <taxon>Dinophyceae</taxon>
        <taxon>Prorocentrales</taxon>
        <taxon>Prorocentraceae</taxon>
        <taxon>Prorocentrum</taxon>
    </lineage>
</organism>
<name>A0ABN9QWA4_9DINO</name>
<feature type="region of interest" description="Disordered" evidence="1">
    <location>
        <begin position="1"/>
        <end position="21"/>
    </location>
</feature>
<sequence length="99" mass="10209">MHWGAMPGNAMQSDAKRGTAMQSSALATACGMRHAAAGFSAVRLRTENPARATQLGFDATREGCSGAAATDPNGAPGPADGPLIQNTVREGLERLRPVF</sequence>
<dbReference type="Proteomes" id="UP001189429">
    <property type="component" value="Unassembled WGS sequence"/>
</dbReference>
<protein>
    <submittedName>
        <fullName evidence="2">Uncharacterized protein</fullName>
    </submittedName>
</protein>
<feature type="region of interest" description="Disordered" evidence="1">
    <location>
        <begin position="62"/>
        <end position="83"/>
    </location>
</feature>
<keyword evidence="3" id="KW-1185">Reference proteome</keyword>
<gene>
    <name evidence="2" type="ORF">PCOR1329_LOCUS15524</name>
</gene>
<dbReference type="EMBL" id="CAUYUJ010004703">
    <property type="protein sequence ID" value="CAK0810613.1"/>
    <property type="molecule type" value="Genomic_DNA"/>
</dbReference>
<proteinExistence type="predicted"/>
<evidence type="ECO:0000256" key="1">
    <source>
        <dbReference type="SAM" id="MobiDB-lite"/>
    </source>
</evidence>
<evidence type="ECO:0000313" key="2">
    <source>
        <dbReference type="EMBL" id="CAK0810613.1"/>
    </source>
</evidence>